<dbReference type="EMBL" id="OX458333">
    <property type="protein sequence ID" value="CAI8977934.1"/>
    <property type="molecule type" value="Genomic_DNA"/>
</dbReference>
<sequence length="156" mass="17157">MAPVQKAKGSLRGKLNLEPFDVDGAGLIVQCPGGYAPKSVSSSRTRLQAVFSASTCDACPLKPRCLVNTPSSRSGQHYRIQYLPSRPRLRTLRLCEKTPVFREAYRWRAGIEATMSRLKHQMNLGKLRVRGMASVSYAVFLRTLGLNIGRCTACGA</sequence>
<name>A0ABM9I9P6_9GAMM</name>
<reference evidence="2 3" key="1">
    <citation type="submission" date="2023-03" db="EMBL/GenBank/DDBJ databases">
        <authorList>
            <person name="Pearce D."/>
        </authorList>
    </citation>
    <scope>NUCLEOTIDE SEQUENCE [LARGE SCALE GENOMIC DNA]</scope>
    <source>
        <strain evidence="2">Msz</strain>
    </source>
</reference>
<dbReference type="Pfam" id="PF13751">
    <property type="entry name" value="DDE_Tnp_1_6"/>
    <property type="match status" value="1"/>
</dbReference>
<evidence type="ECO:0000313" key="3">
    <source>
        <dbReference type="Proteomes" id="UP001162030"/>
    </source>
</evidence>
<dbReference type="Proteomes" id="UP001162030">
    <property type="component" value="Chromosome"/>
</dbReference>
<dbReference type="InterPro" id="IPR025668">
    <property type="entry name" value="Tnp_DDE_dom"/>
</dbReference>
<protein>
    <recommendedName>
        <fullName evidence="1">Transposase DDE domain-containing protein</fullName>
    </recommendedName>
</protein>
<accession>A0ABM9I9P6</accession>
<evidence type="ECO:0000313" key="2">
    <source>
        <dbReference type="EMBL" id="CAI8977934.1"/>
    </source>
</evidence>
<organism evidence="2 3">
    <name type="scientific">Methylocaldum szegediense</name>
    <dbReference type="NCBI Taxonomy" id="73780"/>
    <lineage>
        <taxon>Bacteria</taxon>
        <taxon>Pseudomonadati</taxon>
        <taxon>Pseudomonadota</taxon>
        <taxon>Gammaproteobacteria</taxon>
        <taxon>Methylococcales</taxon>
        <taxon>Methylococcaceae</taxon>
        <taxon>Methylocaldum</taxon>
    </lineage>
</organism>
<proteinExistence type="predicted"/>
<keyword evidence="3" id="KW-1185">Reference proteome</keyword>
<gene>
    <name evidence="2" type="ORF">MSZNOR_5045</name>
</gene>
<evidence type="ECO:0000259" key="1">
    <source>
        <dbReference type="Pfam" id="PF13751"/>
    </source>
</evidence>
<feature type="domain" description="Transposase DDE" evidence="1">
    <location>
        <begin position="31"/>
        <end position="150"/>
    </location>
</feature>